<dbReference type="PROSITE" id="PS51444">
    <property type="entry name" value="FH2"/>
    <property type="match status" value="1"/>
</dbReference>
<dbReference type="InterPro" id="IPR015425">
    <property type="entry name" value="FH2_Formin"/>
</dbReference>
<name>A0A7S2MFZ4_9STRA</name>
<organism evidence="3">
    <name type="scientific">Octactis speculum</name>
    <dbReference type="NCBI Taxonomy" id="3111310"/>
    <lineage>
        <taxon>Eukaryota</taxon>
        <taxon>Sar</taxon>
        <taxon>Stramenopiles</taxon>
        <taxon>Ochrophyta</taxon>
        <taxon>Dictyochophyceae</taxon>
        <taxon>Dictyochales</taxon>
        <taxon>Dictyochaceae</taxon>
        <taxon>Octactis</taxon>
    </lineage>
</organism>
<dbReference type="InterPro" id="IPR042201">
    <property type="entry name" value="FH2_Formin_sf"/>
</dbReference>
<dbReference type="Gene3D" id="1.20.58.2220">
    <property type="entry name" value="Formin, FH2 domain"/>
    <property type="match status" value="1"/>
</dbReference>
<feature type="region of interest" description="Disordered" evidence="1">
    <location>
        <begin position="207"/>
        <end position="226"/>
    </location>
</feature>
<feature type="domain" description="FH2" evidence="2">
    <location>
        <begin position="1"/>
        <end position="159"/>
    </location>
</feature>
<dbReference type="SUPFAM" id="SSF101447">
    <property type="entry name" value="Formin homology 2 domain (FH2 domain)"/>
    <property type="match status" value="1"/>
</dbReference>
<sequence>MMHFVAETVERGFPESLNLLEDLDAVEKNERYSLGDLEKDLKDLRALVNKVALEIEKGSGSPNVPEEISAPFNERLKPFVESTQALLSDLDNRMATVITKSKEVVKALAFNAENEDDALQELFKLLTTFAKKFKEAHLQNVNAREKKARDERIRLANEKNKKSFRKKKPSAETPLKPAAPKNKDLFAQFSASRTGDAASIILQTRMQNMQSSNAGLDALRSDDEDD</sequence>
<reference evidence="3" key="1">
    <citation type="submission" date="2021-01" db="EMBL/GenBank/DDBJ databases">
        <authorList>
            <person name="Corre E."/>
            <person name="Pelletier E."/>
            <person name="Niang G."/>
            <person name="Scheremetjew M."/>
            <person name="Finn R."/>
            <person name="Kale V."/>
            <person name="Holt S."/>
            <person name="Cochrane G."/>
            <person name="Meng A."/>
            <person name="Brown T."/>
            <person name="Cohen L."/>
        </authorList>
    </citation>
    <scope>NUCLEOTIDE SEQUENCE</scope>
    <source>
        <strain evidence="3">CCMP1381</strain>
    </source>
</reference>
<dbReference type="AlphaFoldDB" id="A0A7S2MFZ4"/>
<evidence type="ECO:0000256" key="1">
    <source>
        <dbReference type="SAM" id="MobiDB-lite"/>
    </source>
</evidence>
<dbReference type="Pfam" id="PF02181">
    <property type="entry name" value="FH2"/>
    <property type="match status" value="1"/>
</dbReference>
<accession>A0A7S2MFZ4</accession>
<evidence type="ECO:0000313" key="3">
    <source>
        <dbReference type="EMBL" id="CAD9480810.1"/>
    </source>
</evidence>
<gene>
    <name evidence="3" type="ORF">DSPE1174_LOCUS29842</name>
</gene>
<dbReference type="PANTHER" id="PTHR46345">
    <property type="entry name" value="INVERTED FORMIN-2"/>
    <property type="match status" value="1"/>
</dbReference>
<feature type="region of interest" description="Disordered" evidence="1">
    <location>
        <begin position="156"/>
        <end position="183"/>
    </location>
</feature>
<protein>
    <recommendedName>
        <fullName evidence="2">FH2 domain-containing protein</fullName>
    </recommendedName>
</protein>
<dbReference type="PANTHER" id="PTHR46345:SF8">
    <property type="entry name" value="FORMIN 3, ISOFORM B"/>
    <property type="match status" value="1"/>
</dbReference>
<dbReference type="EMBL" id="HBGS01057209">
    <property type="protein sequence ID" value="CAD9480810.1"/>
    <property type="molecule type" value="Transcribed_RNA"/>
</dbReference>
<evidence type="ECO:0000259" key="2">
    <source>
        <dbReference type="PROSITE" id="PS51444"/>
    </source>
</evidence>
<proteinExistence type="predicted"/>